<reference evidence="2 3" key="1">
    <citation type="journal article" date="2009" name="Science">
        <title>Genome sequence, comparative analysis, and population genetics of the domestic horse.</title>
        <authorList>
            <consortium name="Broad Institute Genome Sequencing Platform"/>
            <consortium name="Broad Institute Whole Genome Assembly Team"/>
            <person name="Wade C.M."/>
            <person name="Giulotto E."/>
            <person name="Sigurdsson S."/>
            <person name="Zoli M."/>
            <person name="Gnerre S."/>
            <person name="Imsland F."/>
            <person name="Lear T.L."/>
            <person name="Adelson D.L."/>
            <person name="Bailey E."/>
            <person name="Bellone R.R."/>
            <person name="Bloecker H."/>
            <person name="Distl O."/>
            <person name="Edgar R.C."/>
            <person name="Garber M."/>
            <person name="Leeb T."/>
            <person name="Mauceli E."/>
            <person name="MacLeod J.N."/>
            <person name="Penedo M.C.T."/>
            <person name="Raison J.M."/>
            <person name="Sharpe T."/>
            <person name="Vogel J."/>
            <person name="Andersson L."/>
            <person name="Antczak D.F."/>
            <person name="Biagi T."/>
            <person name="Binns M.M."/>
            <person name="Chowdhary B.P."/>
            <person name="Coleman S.J."/>
            <person name="Della Valle G."/>
            <person name="Fryc S."/>
            <person name="Guerin G."/>
            <person name="Hasegawa T."/>
            <person name="Hill E.W."/>
            <person name="Jurka J."/>
            <person name="Kiialainen A."/>
            <person name="Lindgren G."/>
            <person name="Liu J."/>
            <person name="Magnani E."/>
            <person name="Mickelson J.R."/>
            <person name="Murray J."/>
            <person name="Nergadze S.G."/>
            <person name="Onofrio R."/>
            <person name="Pedroni S."/>
            <person name="Piras M.F."/>
            <person name="Raudsepp T."/>
            <person name="Rocchi M."/>
            <person name="Roeed K.H."/>
            <person name="Ryder O.A."/>
            <person name="Searle S."/>
            <person name="Skow L."/>
            <person name="Swinburne J.E."/>
            <person name="Syvaenen A.C."/>
            <person name="Tozaki T."/>
            <person name="Valberg S.J."/>
            <person name="Vaudin M."/>
            <person name="White J.R."/>
            <person name="Zody M.C."/>
            <person name="Lander E.S."/>
            <person name="Lindblad-Toh K."/>
        </authorList>
    </citation>
    <scope>NUCLEOTIDE SEQUENCE [LARGE SCALE GENOMIC DNA]</scope>
    <source>
        <strain evidence="2 3">Thoroughbred</strain>
    </source>
</reference>
<keyword evidence="3" id="KW-1185">Reference proteome</keyword>
<proteinExistence type="predicted"/>
<evidence type="ECO:0000313" key="2">
    <source>
        <dbReference type="Ensembl" id="ENSECAP00000088127.1"/>
    </source>
</evidence>
<protein>
    <recommendedName>
        <fullName evidence="1">AP complex mu/sigma subunit domain-containing protein</fullName>
    </recommendedName>
</protein>
<dbReference type="InterPro" id="IPR022775">
    <property type="entry name" value="AP_mu_sigma_su"/>
</dbReference>
<reference evidence="2" key="2">
    <citation type="submission" date="2025-08" db="UniProtKB">
        <authorList>
            <consortium name="Ensembl"/>
        </authorList>
    </citation>
    <scope>IDENTIFICATION</scope>
    <source>
        <strain evidence="2">Thoroughbred</strain>
    </source>
</reference>
<organism evidence="2 3">
    <name type="scientific">Equus caballus</name>
    <name type="common">Horse</name>
    <dbReference type="NCBI Taxonomy" id="9796"/>
    <lineage>
        <taxon>Eukaryota</taxon>
        <taxon>Metazoa</taxon>
        <taxon>Chordata</taxon>
        <taxon>Craniata</taxon>
        <taxon>Vertebrata</taxon>
        <taxon>Euteleostomi</taxon>
        <taxon>Mammalia</taxon>
        <taxon>Eutheria</taxon>
        <taxon>Laurasiatheria</taxon>
        <taxon>Perissodactyla</taxon>
        <taxon>Equidae</taxon>
        <taxon>Equus</taxon>
    </lineage>
</organism>
<feature type="domain" description="AP complex mu/sigma subunit" evidence="1">
    <location>
        <begin position="1"/>
        <end position="57"/>
    </location>
</feature>
<evidence type="ECO:0000259" key="1">
    <source>
        <dbReference type="Pfam" id="PF01217"/>
    </source>
</evidence>
<dbReference type="Gene3D" id="3.30.450.60">
    <property type="match status" value="1"/>
</dbReference>
<sequence>MMRFVLLFSGRKLRPQKCYLAASDKQQKESIWELPQVVLTCKPKMCSFLAWRDLKVV</sequence>
<accession>A0A9L0TP55</accession>
<evidence type="ECO:0000313" key="3">
    <source>
        <dbReference type="Proteomes" id="UP000002281"/>
    </source>
</evidence>
<name>A0A9L0TP55_HORSE</name>
<dbReference type="Ensembl" id="ENSECAT00000125311.1">
    <property type="protein sequence ID" value="ENSECAP00000088127.1"/>
    <property type="gene ID" value="ENSECAG00000053334.1"/>
</dbReference>
<dbReference type="Pfam" id="PF01217">
    <property type="entry name" value="Clat_adaptor_s"/>
    <property type="match status" value="1"/>
</dbReference>
<dbReference type="AlphaFoldDB" id="A0A9L0TP55"/>
<dbReference type="Proteomes" id="UP000002281">
    <property type="component" value="Chromosome 17"/>
</dbReference>
<reference evidence="2" key="3">
    <citation type="submission" date="2025-09" db="UniProtKB">
        <authorList>
            <consortium name="Ensembl"/>
        </authorList>
    </citation>
    <scope>IDENTIFICATION</scope>
    <source>
        <strain evidence="2">Thoroughbred</strain>
    </source>
</reference>